<dbReference type="Pfam" id="PF08447">
    <property type="entry name" value="PAS_3"/>
    <property type="match status" value="1"/>
</dbReference>
<dbReference type="InterPro" id="IPR000700">
    <property type="entry name" value="PAS-assoc_C"/>
</dbReference>
<keyword evidence="5 9" id="KW-0418">Kinase</keyword>
<gene>
    <name evidence="9" type="ORF">Metlim_1000</name>
</gene>
<dbReference type="HOGENOM" id="CLU_000445_114_58_2"/>
<keyword evidence="3" id="KW-0597">Phosphoprotein</keyword>
<dbReference type="InterPro" id="IPR000014">
    <property type="entry name" value="PAS"/>
</dbReference>
<dbReference type="InterPro" id="IPR003594">
    <property type="entry name" value="HATPase_dom"/>
</dbReference>
<keyword evidence="4" id="KW-0808">Transferase</keyword>
<evidence type="ECO:0000256" key="2">
    <source>
        <dbReference type="ARBA" id="ARBA00012438"/>
    </source>
</evidence>
<feature type="domain" description="PAS" evidence="7">
    <location>
        <begin position="510"/>
        <end position="580"/>
    </location>
</feature>
<dbReference type="Proteomes" id="UP000005741">
    <property type="component" value="Chromosome"/>
</dbReference>
<dbReference type="InterPro" id="IPR004358">
    <property type="entry name" value="Sig_transdc_His_kin-like_C"/>
</dbReference>
<dbReference type="CDD" id="cd00130">
    <property type="entry name" value="PAS"/>
    <property type="match status" value="4"/>
</dbReference>
<feature type="domain" description="PAS" evidence="7">
    <location>
        <begin position="258"/>
        <end position="311"/>
    </location>
</feature>
<dbReference type="PRINTS" id="PR00344">
    <property type="entry name" value="BCTRLSENSOR"/>
</dbReference>
<name>H1YZ98_9EURY</name>
<dbReference type="PROSITE" id="PS50112">
    <property type="entry name" value="PAS"/>
    <property type="match status" value="3"/>
</dbReference>
<dbReference type="SMART" id="SM00091">
    <property type="entry name" value="PAS"/>
    <property type="match status" value="4"/>
</dbReference>
<feature type="domain" description="PAC" evidence="8">
    <location>
        <begin position="457"/>
        <end position="509"/>
    </location>
</feature>
<dbReference type="InterPro" id="IPR013656">
    <property type="entry name" value="PAS_4"/>
</dbReference>
<feature type="domain" description="PAS" evidence="7">
    <location>
        <begin position="136"/>
        <end position="207"/>
    </location>
</feature>
<dbReference type="InterPro" id="IPR036890">
    <property type="entry name" value="HATPase_C_sf"/>
</dbReference>
<evidence type="ECO:0000256" key="1">
    <source>
        <dbReference type="ARBA" id="ARBA00000085"/>
    </source>
</evidence>
<dbReference type="GO" id="GO:0004673">
    <property type="term" value="F:protein histidine kinase activity"/>
    <property type="evidence" value="ECO:0007669"/>
    <property type="project" value="UniProtKB-EC"/>
</dbReference>
<evidence type="ECO:0000259" key="7">
    <source>
        <dbReference type="PROSITE" id="PS50112"/>
    </source>
</evidence>
<dbReference type="EC" id="2.7.13.3" evidence="2"/>
<dbReference type="RefSeq" id="WP_004076853.1">
    <property type="nucleotide sequence ID" value="NZ_CM001436.1"/>
</dbReference>
<dbReference type="EMBL" id="CM001436">
    <property type="protein sequence ID" value="EHQ35122.1"/>
    <property type="molecule type" value="Genomic_DNA"/>
</dbReference>
<dbReference type="PANTHER" id="PTHR43304:SF1">
    <property type="entry name" value="PAC DOMAIN-CONTAINING PROTEIN"/>
    <property type="match status" value="1"/>
</dbReference>
<evidence type="ECO:0000313" key="10">
    <source>
        <dbReference type="Proteomes" id="UP000005741"/>
    </source>
</evidence>
<dbReference type="InParanoid" id="H1YZ98"/>
<accession>H1YZ98</accession>
<feature type="domain" description="Histidine kinase" evidence="6">
    <location>
        <begin position="742"/>
        <end position="841"/>
    </location>
</feature>
<protein>
    <recommendedName>
        <fullName evidence="2">histidine kinase</fullName>
        <ecNumber evidence="2">2.7.13.3</ecNumber>
    </recommendedName>
</protein>
<dbReference type="AlphaFoldDB" id="H1YZ98"/>
<dbReference type="OrthoDB" id="71385at2157"/>
<dbReference type="Gene3D" id="3.30.565.10">
    <property type="entry name" value="Histidine kinase-like ATPase, C-terminal domain"/>
    <property type="match status" value="1"/>
</dbReference>
<proteinExistence type="predicted"/>
<dbReference type="NCBIfam" id="TIGR00229">
    <property type="entry name" value="sensory_box"/>
    <property type="match status" value="4"/>
</dbReference>
<evidence type="ECO:0000256" key="5">
    <source>
        <dbReference type="ARBA" id="ARBA00022777"/>
    </source>
</evidence>
<feature type="domain" description="PAC" evidence="8">
    <location>
        <begin position="581"/>
        <end position="633"/>
    </location>
</feature>
<evidence type="ECO:0000313" key="9">
    <source>
        <dbReference type="EMBL" id="EHQ35122.1"/>
    </source>
</evidence>
<dbReference type="PROSITE" id="PS50109">
    <property type="entry name" value="HIS_KIN"/>
    <property type="match status" value="1"/>
</dbReference>
<evidence type="ECO:0000259" key="6">
    <source>
        <dbReference type="PROSITE" id="PS50109"/>
    </source>
</evidence>
<dbReference type="InterPro" id="IPR001610">
    <property type="entry name" value="PAC"/>
</dbReference>
<dbReference type="Pfam" id="PF08448">
    <property type="entry name" value="PAS_4"/>
    <property type="match status" value="1"/>
</dbReference>
<dbReference type="SMART" id="SM00086">
    <property type="entry name" value="PAC"/>
    <property type="match status" value="2"/>
</dbReference>
<dbReference type="InterPro" id="IPR005467">
    <property type="entry name" value="His_kinase_dom"/>
</dbReference>
<dbReference type="InterPro" id="IPR052162">
    <property type="entry name" value="Sensor_kinase/Photoreceptor"/>
</dbReference>
<evidence type="ECO:0000259" key="8">
    <source>
        <dbReference type="PROSITE" id="PS50113"/>
    </source>
</evidence>
<comment type="catalytic activity">
    <reaction evidence="1">
        <text>ATP + protein L-histidine = ADP + protein N-phospho-L-histidine.</text>
        <dbReference type="EC" id="2.7.13.3"/>
    </reaction>
</comment>
<dbReference type="PANTHER" id="PTHR43304">
    <property type="entry name" value="PHYTOCHROME-LIKE PROTEIN CPH1"/>
    <property type="match status" value="1"/>
</dbReference>
<dbReference type="Gene3D" id="3.30.450.20">
    <property type="entry name" value="PAS domain"/>
    <property type="match status" value="4"/>
</dbReference>
<reference evidence="9 10" key="1">
    <citation type="submission" date="2011-10" db="EMBL/GenBank/DDBJ databases">
        <title>The Improved High-Quality Draft genome of Methanoplanus limicola DSM 2279.</title>
        <authorList>
            <consortium name="US DOE Joint Genome Institute (JGI-PGF)"/>
            <person name="Lucas S."/>
            <person name="Copeland A."/>
            <person name="Lapidus A."/>
            <person name="Glavina del Rio T."/>
            <person name="Dalin E."/>
            <person name="Tice H."/>
            <person name="Bruce D."/>
            <person name="Goodwin L."/>
            <person name="Pitluck S."/>
            <person name="Peters L."/>
            <person name="Mikhailova N."/>
            <person name="Lu M."/>
            <person name="Kyrpides N."/>
            <person name="Mavromatis K."/>
            <person name="Ivanova N."/>
            <person name="Markowitz V."/>
            <person name="Cheng J.-F."/>
            <person name="Hugenholtz P."/>
            <person name="Woyke T."/>
            <person name="Wu D."/>
            <person name="Wirth R."/>
            <person name="Brambilla E.-M."/>
            <person name="Klenk H.-P."/>
            <person name="Eisen J.A."/>
        </authorList>
    </citation>
    <scope>NUCLEOTIDE SEQUENCE [LARGE SCALE GENOMIC DNA]</scope>
    <source>
        <strain evidence="9 10">DSM 2279</strain>
    </source>
</reference>
<organism evidence="9 10">
    <name type="scientific">Methanoplanus limicola DSM 2279</name>
    <dbReference type="NCBI Taxonomy" id="937775"/>
    <lineage>
        <taxon>Archaea</taxon>
        <taxon>Methanobacteriati</taxon>
        <taxon>Methanobacteriota</taxon>
        <taxon>Stenosarchaea group</taxon>
        <taxon>Methanomicrobia</taxon>
        <taxon>Methanomicrobiales</taxon>
        <taxon>Methanomicrobiaceae</taxon>
        <taxon>Methanoplanus</taxon>
    </lineage>
</organism>
<dbReference type="Pfam" id="PF13426">
    <property type="entry name" value="PAS_9"/>
    <property type="match status" value="2"/>
</dbReference>
<dbReference type="SMART" id="SM00387">
    <property type="entry name" value="HATPase_c"/>
    <property type="match status" value="1"/>
</dbReference>
<dbReference type="SUPFAM" id="SSF55785">
    <property type="entry name" value="PYP-like sensor domain (PAS domain)"/>
    <property type="match status" value="4"/>
</dbReference>
<evidence type="ECO:0000256" key="3">
    <source>
        <dbReference type="ARBA" id="ARBA00022553"/>
    </source>
</evidence>
<sequence>MGAKFKNYICALGDTDSAVVSVGKKIAENCGFEFRFFEDHSSFEDLIRENSPENIVAVFSNGYFPEKEYNYNGSLSGIFSDPVYICTDSDYMLPVNVNDHNGVVYLPKNECGSEFTYNLIFHLVSKHSDGVECFRNLENYRNFFHRAPLPYQSLDENGNFIDVNLKWTEALGYSKAEVLGKWFGDFVSPDCRDFFVRNFLEFKREGEVHDVRFMMVSKTGELISVSFDGCIDHYPDGSFKGNHCIFRNISEEDKTGWELEKARVSLRFTSDPMGWISTDGTIIDANDAACKLTGYSGKEIAGHNISEFYNEITPGNWGDFLSDLRKKESVSLEISVNVCNGLKIPFLISFSIFVYKGKEFIFAFGQDISLLKAQEKLLQNNIFSYEKYFSGFQGIAYLSAINRKPVFFRGAVEKITGYSEEDFISGAVSWDRLVLPEDLDVIIHRDEELRTVPGFSTVRDYRITTKSGGLCWVRDSIRNVSDQDGYPFLLAGSLVDVTEQKKAEEINRRNEERYRILSDASDQAVVVLGEDHKILFINNFASEILGFTPGELEGHSLINSEIPGNLNELQDMYSRCVNSGKLVEGNYSVFSDGHEKIFHVRFTPQRDDDGSASYLLTANDITESISIEEALKKANHKMKLLSEITRHDILNCITALDIYEDMLSEEEISESAKDDLEMMMLLTEQIKNLAVFTRDYQNLGSSAPKWYRIDHIVDKQKENPNLSCVKVENIKGRLEVFSDRMIEKVFYNLFMNSVCHGGDKMDLIKVSFSDEGGTGVITVEDNGKGVWDDNKSDIFLRSFGENTGLGLFLAKEILSLTDTSIEESGIFGEGAKFVIKIPPGSWRIFG</sequence>
<dbReference type="PROSITE" id="PS50113">
    <property type="entry name" value="PAC"/>
    <property type="match status" value="2"/>
</dbReference>
<dbReference type="STRING" id="937775.Metlim_1000"/>
<evidence type="ECO:0000256" key="4">
    <source>
        <dbReference type="ARBA" id="ARBA00022679"/>
    </source>
</evidence>
<dbReference type="Pfam" id="PF02518">
    <property type="entry name" value="HATPase_c"/>
    <property type="match status" value="1"/>
</dbReference>
<dbReference type="InterPro" id="IPR013655">
    <property type="entry name" value="PAS_fold_3"/>
</dbReference>
<keyword evidence="10" id="KW-1185">Reference proteome</keyword>
<dbReference type="InterPro" id="IPR035965">
    <property type="entry name" value="PAS-like_dom_sf"/>
</dbReference>
<dbReference type="SUPFAM" id="SSF55874">
    <property type="entry name" value="ATPase domain of HSP90 chaperone/DNA topoisomerase II/histidine kinase"/>
    <property type="match status" value="1"/>
</dbReference>